<evidence type="ECO:0000313" key="1">
    <source>
        <dbReference type="EMBL" id="KRL18053.1"/>
    </source>
</evidence>
<proteinExistence type="predicted"/>
<comment type="caution">
    <text evidence="1">The sequence shown here is derived from an EMBL/GenBank/DDBJ whole genome shotgun (WGS) entry which is preliminary data.</text>
</comment>
<dbReference type="Proteomes" id="UP000051977">
    <property type="component" value="Unassembled WGS sequence"/>
</dbReference>
<keyword evidence="2" id="KW-1185">Reference proteome</keyword>
<name>A0ABR5PG84_9LACO</name>
<accession>A0ABR5PG84</accession>
<protein>
    <recommendedName>
        <fullName evidence="3">DUF262 domain-containing protein</fullName>
    </recommendedName>
</protein>
<reference evidence="1 2" key="1">
    <citation type="journal article" date="2015" name="Genome Announc.">
        <title>Expanding the biotechnology potential of lactobacilli through comparative genomics of 213 strains and associated genera.</title>
        <authorList>
            <person name="Sun Z."/>
            <person name="Harris H.M."/>
            <person name="McCann A."/>
            <person name="Guo C."/>
            <person name="Argimon S."/>
            <person name="Zhang W."/>
            <person name="Yang X."/>
            <person name="Jeffery I.B."/>
            <person name="Cooney J.C."/>
            <person name="Kagawa T.F."/>
            <person name="Liu W."/>
            <person name="Song Y."/>
            <person name="Salvetti E."/>
            <person name="Wrobel A."/>
            <person name="Rasinkangas P."/>
            <person name="Parkhill J."/>
            <person name="Rea M.C."/>
            <person name="O'Sullivan O."/>
            <person name="Ritari J."/>
            <person name="Douillard F.P."/>
            <person name="Paul Ross R."/>
            <person name="Yang R."/>
            <person name="Briner A.E."/>
            <person name="Felis G.E."/>
            <person name="de Vos W.M."/>
            <person name="Barrangou R."/>
            <person name="Klaenhammer T.R."/>
            <person name="Caufield P.W."/>
            <person name="Cui Y."/>
            <person name="Zhang H."/>
            <person name="O'Toole P.W."/>
        </authorList>
    </citation>
    <scope>NUCLEOTIDE SEQUENCE [LARGE SCALE GENOMIC DNA]</scope>
    <source>
        <strain evidence="1 2">DSM 19907</strain>
    </source>
</reference>
<dbReference type="RefSeq" id="WP_082622132.1">
    <property type="nucleotide sequence ID" value="NZ_AZEI01000013.1"/>
</dbReference>
<evidence type="ECO:0000313" key="2">
    <source>
        <dbReference type="Proteomes" id="UP000051977"/>
    </source>
</evidence>
<sequence length="54" mass="6267">MDSLYKDVPIRYIITWNNTKVKLKSRDSAVGKKIVIDGQQRITVLLTPYSEFSH</sequence>
<gene>
    <name evidence="1" type="ORF">FD12_GL000893</name>
</gene>
<evidence type="ECO:0008006" key="3">
    <source>
        <dbReference type="Google" id="ProtNLM"/>
    </source>
</evidence>
<dbReference type="EMBL" id="AZEI01000013">
    <property type="protein sequence ID" value="KRL18053.1"/>
    <property type="molecule type" value="Genomic_DNA"/>
</dbReference>
<organism evidence="1 2">
    <name type="scientific">Lentilactobacillus rapi DSM 19907 = JCM 15042</name>
    <dbReference type="NCBI Taxonomy" id="1423795"/>
    <lineage>
        <taxon>Bacteria</taxon>
        <taxon>Bacillati</taxon>
        <taxon>Bacillota</taxon>
        <taxon>Bacilli</taxon>
        <taxon>Lactobacillales</taxon>
        <taxon>Lactobacillaceae</taxon>
        <taxon>Lentilactobacillus</taxon>
    </lineage>
</organism>